<protein>
    <submittedName>
        <fullName evidence="3">Uncharacterized protein</fullName>
    </submittedName>
</protein>
<evidence type="ECO:0000313" key="3">
    <source>
        <dbReference type="EMBL" id="MCL6729742.1"/>
    </source>
</evidence>
<evidence type="ECO:0000256" key="1">
    <source>
        <dbReference type="SAM" id="MobiDB-lite"/>
    </source>
</evidence>
<name>A0ABT0S1M4_9SPHN</name>
<organism evidence="3 4">
    <name type="scientific">Sphingomonas hankyongi</name>
    <dbReference type="NCBI Taxonomy" id="2908209"/>
    <lineage>
        <taxon>Bacteria</taxon>
        <taxon>Pseudomonadati</taxon>
        <taxon>Pseudomonadota</taxon>
        <taxon>Alphaproteobacteria</taxon>
        <taxon>Sphingomonadales</taxon>
        <taxon>Sphingomonadaceae</taxon>
        <taxon>Sphingomonas</taxon>
    </lineage>
</organism>
<dbReference type="Proteomes" id="UP001165342">
    <property type="component" value="Unassembled WGS sequence"/>
</dbReference>
<feature type="compositionally biased region" description="Low complexity" evidence="1">
    <location>
        <begin position="52"/>
        <end position="66"/>
    </location>
</feature>
<sequence length="87" mass="8902">MYSRLSLIGAVTLTIAATAIAEPAKTDIRAGAKPATRTPELVLASAEQALPAPAATPEQTQATVAQPKKRAARVTSCRCGDQANSGQ</sequence>
<dbReference type="RefSeq" id="WP_249831217.1">
    <property type="nucleotide sequence ID" value="NZ_JAMGBE010000002.1"/>
</dbReference>
<keyword evidence="4" id="KW-1185">Reference proteome</keyword>
<feature type="region of interest" description="Disordered" evidence="1">
    <location>
        <begin position="52"/>
        <end position="87"/>
    </location>
</feature>
<accession>A0ABT0S1M4</accession>
<feature type="chain" id="PRO_5045642218" evidence="2">
    <location>
        <begin position="22"/>
        <end position="87"/>
    </location>
</feature>
<dbReference type="EMBL" id="JAMGBE010000002">
    <property type="protein sequence ID" value="MCL6729742.1"/>
    <property type="molecule type" value="Genomic_DNA"/>
</dbReference>
<reference evidence="3" key="1">
    <citation type="submission" date="2022-05" db="EMBL/GenBank/DDBJ databases">
        <authorList>
            <person name="Jo J.-H."/>
            <person name="Im W.-T."/>
        </authorList>
    </citation>
    <scope>NUCLEOTIDE SEQUENCE</scope>
    <source>
        <strain evidence="3">SE220</strain>
    </source>
</reference>
<gene>
    <name evidence="3" type="ORF">LZ538_06695</name>
</gene>
<comment type="caution">
    <text evidence="3">The sequence shown here is derived from an EMBL/GenBank/DDBJ whole genome shotgun (WGS) entry which is preliminary data.</text>
</comment>
<feature type="signal peptide" evidence="2">
    <location>
        <begin position="1"/>
        <end position="21"/>
    </location>
</feature>
<evidence type="ECO:0000313" key="4">
    <source>
        <dbReference type="Proteomes" id="UP001165342"/>
    </source>
</evidence>
<keyword evidence="2" id="KW-0732">Signal</keyword>
<proteinExistence type="predicted"/>
<evidence type="ECO:0000256" key="2">
    <source>
        <dbReference type="SAM" id="SignalP"/>
    </source>
</evidence>